<evidence type="ECO:0000256" key="1">
    <source>
        <dbReference type="SAM" id="Phobius"/>
    </source>
</evidence>
<keyword evidence="1" id="KW-0472">Membrane</keyword>
<evidence type="ECO:0000313" key="3">
    <source>
        <dbReference type="WBParaSite" id="HCON_00070850-00001"/>
    </source>
</evidence>
<keyword evidence="2" id="KW-1185">Reference proteome</keyword>
<feature type="transmembrane region" description="Helical" evidence="1">
    <location>
        <begin position="175"/>
        <end position="195"/>
    </location>
</feature>
<reference evidence="3" key="1">
    <citation type="submission" date="2020-12" db="UniProtKB">
        <authorList>
            <consortium name="WormBaseParasite"/>
        </authorList>
    </citation>
    <scope>IDENTIFICATION</scope>
    <source>
        <strain evidence="3">MHco3</strain>
    </source>
</reference>
<proteinExistence type="predicted"/>
<name>A0A7I4Y9T9_HAECO</name>
<sequence length="196" mass="21413">MSEAEGMSHDTDMPSNGSISGIVSWQTVCKGSSEASNFSILSMCGRYTPCEMDLRELFVYFVVLCSSVADAIRCKCTKESETVTCIDGICEMDPGSCLMLDHPTLGIHYTCHNKLQKDGFCREKTSKSGALVKICGCNSDDFCNYSYWPDKSATPDAPLPQRQAEDERVLVQNGVGSFVLLNAVAITVLITTTLYL</sequence>
<evidence type="ECO:0000313" key="2">
    <source>
        <dbReference type="Proteomes" id="UP000025227"/>
    </source>
</evidence>
<dbReference type="OrthoDB" id="5821200at2759"/>
<dbReference type="AlphaFoldDB" id="A0A7I4Y9T9"/>
<keyword evidence="1" id="KW-1133">Transmembrane helix</keyword>
<organism evidence="2 3">
    <name type="scientific">Haemonchus contortus</name>
    <name type="common">Barber pole worm</name>
    <dbReference type="NCBI Taxonomy" id="6289"/>
    <lineage>
        <taxon>Eukaryota</taxon>
        <taxon>Metazoa</taxon>
        <taxon>Ecdysozoa</taxon>
        <taxon>Nematoda</taxon>
        <taxon>Chromadorea</taxon>
        <taxon>Rhabditida</taxon>
        <taxon>Rhabditina</taxon>
        <taxon>Rhabditomorpha</taxon>
        <taxon>Strongyloidea</taxon>
        <taxon>Trichostrongylidae</taxon>
        <taxon>Haemonchus</taxon>
    </lineage>
</organism>
<dbReference type="Proteomes" id="UP000025227">
    <property type="component" value="Unplaced"/>
</dbReference>
<dbReference type="WBParaSite" id="HCON_00070850-00001">
    <property type="protein sequence ID" value="HCON_00070850-00001"/>
    <property type="gene ID" value="HCON_00070850"/>
</dbReference>
<protein>
    <submittedName>
        <fullName evidence="3">Activin_recp domain-containing protein</fullName>
    </submittedName>
</protein>
<accession>A0A7I4Y9T9</accession>
<keyword evidence="1" id="KW-0812">Transmembrane</keyword>